<organism evidence="8 9">
    <name type="scientific">Penicillium daleae</name>
    <dbReference type="NCBI Taxonomy" id="63821"/>
    <lineage>
        <taxon>Eukaryota</taxon>
        <taxon>Fungi</taxon>
        <taxon>Dikarya</taxon>
        <taxon>Ascomycota</taxon>
        <taxon>Pezizomycotina</taxon>
        <taxon>Eurotiomycetes</taxon>
        <taxon>Eurotiomycetidae</taxon>
        <taxon>Eurotiales</taxon>
        <taxon>Aspergillaceae</taxon>
        <taxon>Penicillium</taxon>
    </lineage>
</organism>
<proteinExistence type="predicted"/>
<dbReference type="CDD" id="cd12148">
    <property type="entry name" value="fungal_TF_MHR"/>
    <property type="match status" value="1"/>
</dbReference>
<evidence type="ECO:0000256" key="6">
    <source>
        <dbReference type="SAM" id="MobiDB-lite"/>
    </source>
</evidence>
<dbReference type="Gene3D" id="4.10.240.10">
    <property type="entry name" value="Zn(2)-C6 fungal-type DNA-binding domain"/>
    <property type="match status" value="1"/>
</dbReference>
<dbReference type="PROSITE" id="PS00463">
    <property type="entry name" value="ZN2_CY6_FUNGAL_1"/>
    <property type="match status" value="1"/>
</dbReference>
<evidence type="ECO:0000313" key="9">
    <source>
        <dbReference type="Proteomes" id="UP001213681"/>
    </source>
</evidence>
<feature type="compositionally biased region" description="Polar residues" evidence="6">
    <location>
        <begin position="85"/>
        <end position="96"/>
    </location>
</feature>
<evidence type="ECO:0000313" key="8">
    <source>
        <dbReference type="EMBL" id="KAJ5453491.1"/>
    </source>
</evidence>
<dbReference type="PANTHER" id="PTHR47424">
    <property type="entry name" value="REGULATORY PROTEIN GAL4"/>
    <property type="match status" value="1"/>
</dbReference>
<evidence type="ECO:0000256" key="2">
    <source>
        <dbReference type="ARBA" id="ARBA00023015"/>
    </source>
</evidence>
<protein>
    <recommendedName>
        <fullName evidence="7">Zn(2)-C6 fungal-type domain-containing protein</fullName>
    </recommendedName>
</protein>
<dbReference type="GO" id="GO:0008270">
    <property type="term" value="F:zinc ion binding"/>
    <property type="evidence" value="ECO:0007669"/>
    <property type="project" value="InterPro"/>
</dbReference>
<gene>
    <name evidence="8" type="ORF">N7458_004447</name>
</gene>
<keyword evidence="9" id="KW-1185">Reference proteome</keyword>
<evidence type="ECO:0000256" key="1">
    <source>
        <dbReference type="ARBA" id="ARBA00022723"/>
    </source>
</evidence>
<keyword evidence="5" id="KW-0539">Nucleus</keyword>
<reference evidence="8" key="1">
    <citation type="submission" date="2022-12" db="EMBL/GenBank/DDBJ databases">
        <authorList>
            <person name="Petersen C."/>
        </authorList>
    </citation>
    <scope>NUCLEOTIDE SEQUENCE</scope>
    <source>
        <strain evidence="8">IBT 16125</strain>
    </source>
</reference>
<evidence type="ECO:0000256" key="5">
    <source>
        <dbReference type="ARBA" id="ARBA00023242"/>
    </source>
</evidence>
<dbReference type="Proteomes" id="UP001213681">
    <property type="component" value="Unassembled WGS sequence"/>
</dbReference>
<keyword evidence="3" id="KW-0238">DNA-binding</keyword>
<keyword evidence="4" id="KW-0804">Transcription</keyword>
<evidence type="ECO:0000256" key="3">
    <source>
        <dbReference type="ARBA" id="ARBA00023125"/>
    </source>
</evidence>
<keyword evidence="1" id="KW-0479">Metal-binding</keyword>
<reference evidence="8" key="2">
    <citation type="journal article" date="2023" name="IMA Fungus">
        <title>Comparative genomic study of the Penicillium genus elucidates a diverse pangenome and 15 lateral gene transfer events.</title>
        <authorList>
            <person name="Petersen C."/>
            <person name="Sorensen T."/>
            <person name="Nielsen M.R."/>
            <person name="Sondergaard T.E."/>
            <person name="Sorensen J.L."/>
            <person name="Fitzpatrick D.A."/>
            <person name="Frisvad J.C."/>
            <person name="Nielsen K.L."/>
        </authorList>
    </citation>
    <scope>NUCLEOTIDE SEQUENCE</scope>
    <source>
        <strain evidence="8">IBT 16125</strain>
    </source>
</reference>
<feature type="domain" description="Zn(2)-C6 fungal-type" evidence="7">
    <location>
        <begin position="17"/>
        <end position="46"/>
    </location>
</feature>
<feature type="region of interest" description="Disordered" evidence="6">
    <location>
        <begin position="85"/>
        <end position="119"/>
    </location>
</feature>
<dbReference type="GO" id="GO:0000981">
    <property type="term" value="F:DNA-binding transcription factor activity, RNA polymerase II-specific"/>
    <property type="evidence" value="ECO:0007669"/>
    <property type="project" value="InterPro"/>
</dbReference>
<dbReference type="PROSITE" id="PS50048">
    <property type="entry name" value="ZN2_CY6_FUNGAL_2"/>
    <property type="match status" value="1"/>
</dbReference>
<accession>A0AAD6G2K0</accession>
<dbReference type="EMBL" id="JAPVEA010000005">
    <property type="protein sequence ID" value="KAJ5453491.1"/>
    <property type="molecule type" value="Genomic_DNA"/>
</dbReference>
<dbReference type="SMART" id="SM00906">
    <property type="entry name" value="Fungal_trans"/>
    <property type="match status" value="1"/>
</dbReference>
<dbReference type="Pfam" id="PF04082">
    <property type="entry name" value="Fungal_trans"/>
    <property type="match status" value="1"/>
</dbReference>
<sequence>MGRPKVLPANRLRANTACTACRASKKRCSGSFPCTNCIHKGRGHTCIPFKSISATESRSRRESTISRQPLENIPETWSEINANLRSPQSSQIQDASPSDRHIERPLEAGSRSPEATHRTHPRMLRNLQGERVYVGKAASLSFLQLLRETVTQHIGPSQFSHNYKSEDMLETEAHHDPLNFSEEDCSIEAKRRFIQTFSIATSGFIYLGCDTDALLSDQTEPKTSREEIHAAIRDLMIAIGAQSCPDEPEIVQIEQFFVERGQRRAFANMLEDPSLDLVRVFLLLSFYMFGACRRNAAFMYLGVAARAAVALGLHVDSSGSLSRVEQKDRSRLWTSLCIIDLLASSILGRPAATAGLLPGSRRDLDSIESTPVEVGLVASYQLSLIVDEITSRLYSEKAASAETAGLLLAKLNRWSDQLPECLRTPSESEEPDAAQERVIGNMHVACSYHFAVILVTRPFLISTLSVRLARLHQAFSSDGLSEPLEEDPAHSSLAAACIDSAVYMLQTCKEIHQSELLLRQMSLLKAFVFAAALVLGFSMFSHRDVDTEIDNAFSGALSILQMLAQQSAQAAHYLEILTLLEGAVTQQRQRLSAQARQRRSQYVSRIFSLSDTPSIPRMQSVDNSRGASTTPLLVQGGPFYPWIPNDEGAAIATPPMMDGAFLDWEGMDLPLWDSFPFTEPGSSAL</sequence>
<dbReference type="SMART" id="SM00066">
    <property type="entry name" value="GAL4"/>
    <property type="match status" value="1"/>
</dbReference>
<feature type="compositionally biased region" description="Basic and acidic residues" evidence="6">
    <location>
        <begin position="97"/>
        <end position="106"/>
    </location>
</feature>
<dbReference type="InterPro" id="IPR036864">
    <property type="entry name" value="Zn2-C6_fun-type_DNA-bd_sf"/>
</dbReference>
<dbReference type="SUPFAM" id="SSF57701">
    <property type="entry name" value="Zn2/Cys6 DNA-binding domain"/>
    <property type="match status" value="1"/>
</dbReference>
<comment type="caution">
    <text evidence="8">The sequence shown here is derived from an EMBL/GenBank/DDBJ whole genome shotgun (WGS) entry which is preliminary data.</text>
</comment>
<dbReference type="GO" id="GO:0000435">
    <property type="term" value="P:positive regulation of transcription from RNA polymerase II promoter by galactose"/>
    <property type="evidence" value="ECO:0007669"/>
    <property type="project" value="TreeGrafter"/>
</dbReference>
<dbReference type="RefSeq" id="XP_056766447.1">
    <property type="nucleotide sequence ID" value="XM_056907829.1"/>
</dbReference>
<dbReference type="GO" id="GO:0006351">
    <property type="term" value="P:DNA-templated transcription"/>
    <property type="evidence" value="ECO:0007669"/>
    <property type="project" value="InterPro"/>
</dbReference>
<dbReference type="InterPro" id="IPR001138">
    <property type="entry name" value="Zn2Cys6_DnaBD"/>
</dbReference>
<dbReference type="InterPro" id="IPR051127">
    <property type="entry name" value="Fungal_SecMet_Regulators"/>
</dbReference>
<keyword evidence="2" id="KW-0805">Transcription regulation</keyword>
<evidence type="ECO:0000256" key="4">
    <source>
        <dbReference type="ARBA" id="ARBA00023163"/>
    </source>
</evidence>
<dbReference type="AlphaFoldDB" id="A0AAD6G2K0"/>
<dbReference type="InterPro" id="IPR007219">
    <property type="entry name" value="XnlR_reg_dom"/>
</dbReference>
<dbReference type="GO" id="GO:0000978">
    <property type="term" value="F:RNA polymerase II cis-regulatory region sequence-specific DNA binding"/>
    <property type="evidence" value="ECO:0007669"/>
    <property type="project" value="TreeGrafter"/>
</dbReference>
<dbReference type="GeneID" id="81598072"/>
<dbReference type="GO" id="GO:0005634">
    <property type="term" value="C:nucleus"/>
    <property type="evidence" value="ECO:0007669"/>
    <property type="project" value="TreeGrafter"/>
</dbReference>
<dbReference type="PANTHER" id="PTHR47424:SF9">
    <property type="entry name" value="TAH-2"/>
    <property type="match status" value="1"/>
</dbReference>
<dbReference type="CDD" id="cd00067">
    <property type="entry name" value="GAL4"/>
    <property type="match status" value="1"/>
</dbReference>
<evidence type="ECO:0000259" key="7">
    <source>
        <dbReference type="PROSITE" id="PS50048"/>
    </source>
</evidence>
<name>A0AAD6G2K0_9EURO</name>
<dbReference type="Pfam" id="PF00172">
    <property type="entry name" value="Zn_clus"/>
    <property type="match status" value="1"/>
</dbReference>